<gene>
    <name evidence="1" type="ORF">HNR10_003779</name>
</gene>
<evidence type="ECO:0000313" key="2">
    <source>
        <dbReference type="Proteomes" id="UP000572051"/>
    </source>
</evidence>
<dbReference type="AlphaFoldDB" id="A0A7Z0JB30"/>
<comment type="caution">
    <text evidence="1">The sequence shown here is derived from an EMBL/GenBank/DDBJ whole genome shotgun (WGS) entry which is preliminary data.</text>
</comment>
<proteinExistence type="predicted"/>
<sequence length="398" mass="44106">MTPTTLDSLSEAAAALTPGSVSQYLETHGWNLQSRQPDVLEIWCLNQSPEYGSARVMLPLATDFVDFLPRFKDTLDSLCHVYGIDAEELQERISSTRSDLFFVRINQPMADGSIPFRQAGKTVDALFRMLKAAATTAADPHHSHKGRRPTVVSDFLDDNIRLGQTKQGSFVFTVSTDLGVSPSDENSEDSTRSSFARRVMLTLARGLESARSLTLRWDERALESPSNLGLSAALVESMEELTRSEKLRSVDLSFQWAAAEPVPNATASTIALDRDVIVELPRLRERLVRREEPSRKATLIGIVKSLAREETPSGEDDAAIVTLLTEVGGKTRSVQVGLEGEDHHWAIIAYQRKLPLVVTGNLSFERRSWRLSGDIDVDPSFLKYFSQQHSSSNEEGST</sequence>
<keyword evidence="2" id="KW-1185">Reference proteome</keyword>
<dbReference type="Proteomes" id="UP000572051">
    <property type="component" value="Unassembled WGS sequence"/>
</dbReference>
<dbReference type="RefSeq" id="WP_179825382.1">
    <property type="nucleotide sequence ID" value="NZ_JACCFS010000001.1"/>
</dbReference>
<dbReference type="EMBL" id="JACCFS010000001">
    <property type="protein sequence ID" value="NYJ35898.1"/>
    <property type="molecule type" value="Genomic_DNA"/>
</dbReference>
<name>A0A7Z0JB30_9ACTN</name>
<organism evidence="1 2">
    <name type="scientific">Nocardiopsis aegyptia</name>
    <dbReference type="NCBI Taxonomy" id="220378"/>
    <lineage>
        <taxon>Bacteria</taxon>
        <taxon>Bacillati</taxon>
        <taxon>Actinomycetota</taxon>
        <taxon>Actinomycetes</taxon>
        <taxon>Streptosporangiales</taxon>
        <taxon>Nocardiopsidaceae</taxon>
        <taxon>Nocardiopsis</taxon>
    </lineage>
</organism>
<accession>A0A7Z0JB30</accession>
<reference evidence="1 2" key="1">
    <citation type="submission" date="2020-07" db="EMBL/GenBank/DDBJ databases">
        <title>Sequencing the genomes of 1000 actinobacteria strains.</title>
        <authorList>
            <person name="Klenk H.-P."/>
        </authorList>
    </citation>
    <scope>NUCLEOTIDE SEQUENCE [LARGE SCALE GENOMIC DNA]</scope>
    <source>
        <strain evidence="1 2">DSM 44442</strain>
    </source>
</reference>
<protein>
    <submittedName>
        <fullName evidence="1">Uncharacterized protein</fullName>
    </submittedName>
</protein>
<evidence type="ECO:0000313" key="1">
    <source>
        <dbReference type="EMBL" id="NYJ35898.1"/>
    </source>
</evidence>